<keyword evidence="1" id="KW-0880">Kelch repeat</keyword>
<evidence type="ECO:0000256" key="3">
    <source>
        <dbReference type="SAM" id="MobiDB-lite"/>
    </source>
</evidence>
<dbReference type="Proteomes" id="UP000515159">
    <property type="component" value="Chromosome 16"/>
</dbReference>
<dbReference type="SUPFAM" id="SSF117281">
    <property type="entry name" value="Kelch motif"/>
    <property type="match status" value="1"/>
</dbReference>
<feature type="compositionally biased region" description="Basic and acidic residues" evidence="3">
    <location>
        <begin position="365"/>
        <end position="383"/>
    </location>
</feature>
<evidence type="ECO:0000256" key="2">
    <source>
        <dbReference type="ARBA" id="ARBA00022737"/>
    </source>
</evidence>
<evidence type="ECO:0000256" key="1">
    <source>
        <dbReference type="ARBA" id="ARBA00022441"/>
    </source>
</evidence>
<dbReference type="OrthoDB" id="45365at2759"/>
<dbReference type="InterPro" id="IPR015915">
    <property type="entry name" value="Kelch-typ_b-propeller"/>
</dbReference>
<dbReference type="PANTHER" id="PTHR45972">
    <property type="entry name" value="BTB_2 DOMAIN-CONTAINING PROTEIN"/>
    <property type="match status" value="1"/>
</dbReference>
<feature type="compositionally biased region" description="Polar residues" evidence="3">
    <location>
        <begin position="860"/>
        <end position="872"/>
    </location>
</feature>
<feature type="region of interest" description="Disordered" evidence="3">
    <location>
        <begin position="857"/>
        <end position="924"/>
    </location>
</feature>
<proteinExistence type="predicted"/>
<dbReference type="Pfam" id="PF01344">
    <property type="entry name" value="Kelch_1"/>
    <property type="match status" value="2"/>
</dbReference>
<dbReference type="RefSeq" id="XP_033781509.1">
    <property type="nucleotide sequence ID" value="XM_033925618.1"/>
</dbReference>
<dbReference type="SMART" id="SM00612">
    <property type="entry name" value="Kelch"/>
    <property type="match status" value="3"/>
</dbReference>
<feature type="region of interest" description="Disordered" evidence="3">
    <location>
        <begin position="364"/>
        <end position="384"/>
    </location>
</feature>
<evidence type="ECO:0000313" key="5">
    <source>
        <dbReference type="RefSeq" id="XP_033781509.1"/>
    </source>
</evidence>
<dbReference type="InterPro" id="IPR006652">
    <property type="entry name" value="Kelch_1"/>
</dbReference>
<dbReference type="GeneID" id="117350902"/>
<dbReference type="Gene3D" id="2.120.10.80">
    <property type="entry name" value="Kelch-type beta propeller"/>
    <property type="match status" value="1"/>
</dbReference>
<feature type="region of interest" description="Disordered" evidence="3">
    <location>
        <begin position="1"/>
        <end position="25"/>
    </location>
</feature>
<dbReference type="InterPro" id="IPR052310">
    <property type="entry name" value="Kelch/BTB_domain_protein"/>
</dbReference>
<accession>A0A6P8PCH6</accession>
<protein>
    <submittedName>
        <fullName evidence="5">Uncharacterized protein LOC117350902</fullName>
    </submittedName>
</protein>
<feature type="compositionally biased region" description="Basic and acidic residues" evidence="3">
    <location>
        <begin position="877"/>
        <end position="886"/>
    </location>
</feature>
<dbReference type="PANTHER" id="PTHR45972:SF7">
    <property type="match status" value="1"/>
</dbReference>
<gene>
    <name evidence="5" type="primary">LOC117350902</name>
</gene>
<dbReference type="InParanoid" id="A0A6P8PCH6"/>
<dbReference type="KEGG" id="gsh:117350902"/>
<name>A0A6P8PCH6_GEOSA</name>
<keyword evidence="4" id="KW-1185">Reference proteome</keyword>
<reference evidence="5" key="1">
    <citation type="submission" date="2025-08" db="UniProtKB">
        <authorList>
            <consortium name="RefSeq"/>
        </authorList>
    </citation>
    <scope>IDENTIFICATION</scope>
</reference>
<sequence>MQDVTHDWNIVPDKGSTGPRVDAKPGQARDLQKAIYSTNIPSTLFAKQETVSTRKPNDLGLLRDSILPWPVRQTWGINNNEVKYQAQEGLESCNFKTSPENRSDSIREDDMGLDAGALGNQNTYCTCEGVVASLGGRGGRGNGNKLFTTVGIYKDDAKKLKAHLLPFQQDDTNQLLRTEQSRTPDGDLETCLEGRGERMYCFTSAKEKKASFTTTNISACLRNGKDSTVSNCDTDDHINYKQSQGDPFISYGQCLSKPYQCLHEDILVTLSHGERSKKVMQQTMKIHSLESSTEGSHSNFSSSETICIAQNKNPKRVPGLLEGENICLAASSPNKENLTITASRGVELSNDDSNSAAYLNKKKKIQEQERAWSKPDKSTKNKDGQNIAKYSTETMNPSQADNENFQLSSILSAESPSIKVRITSGYLEPNERQHSFARENADFLHSIGSFCTNNIPEVKEEYQQAEEKRIWQSIPEKKTEEEEVSAINAMSYTDSSAIQVLETSESGYSSKNITPITEARSWSSLGMCSQEDIRIFQEQDVIQKQMDCAVEPNDCMANRYQELFQKQCSELTITNGNQNKGVDNEENCAFQRNDMWQTNSLSLFIPYSLEFGRNSSEIRPHNTTDSFLQDVNDEEKDCDDLPLQLDIQLRDYCSEDKNESQHESTKHRKTLNKSYSGEAGCMTILSPIRVTKKATKDQERKHPYHMTDKTDLVDEACEPEDLRHSDCALELDCEINLVNNNDGSTTNLEIQHTDFAGVTSLFQDELHKPNRTPQRAAESYLSLNKTWESGNTIVPAEKQKANTCQHLTRRLSETPSASMKTSFENRNKELHVEESFHNDLLPDKTTNQSFSKLCRERTSDGVSGNQTMTEETPLTKIRHDRDRGGNKEPINMEASPEVSKEALAPTPLSSTVREDESMSSDIPWPESSQVISRTLAMSHNIEFEMCSTTDASKHKILTDSACIRTEPRTQHALSLSSAFLPTFDIQEQSKVKSGKHLPQRKGSMSEIAEQQQFKFQVNSISDHKLKPSLITRSCEDILSGAPKENINQSKAQSMLCLLTEHYSKYPRGQRSLVEFVSKGSFIHIPESLQDIVDAMKLQLTLGNCLEFLRYAKMHSAVDLQAAAYAVMSDNYLQVLRDPSLYRQLSGGERDQILQLRMRGMKVLGTVTLQNIYGMRSNSQSQSCALGNNSPSLAIGSEQKPWLYIFQLEKNSWHPLTPIPEEANLKGCGICSMHNYLFLAGGIQGQGLNTKCSNKVFCYNPLTDIWSRLAPMNQARSQLKLVPADGYLYAIGGECLYTVERYDPRFDKWTFRASLPKGSFAVAHEAANCNGDIYISGGNLFYRLFRYIPLKDLWEECPSNTSRKRSSDMVAVRNFLYRFDIHRDLGVSVFRYNTITRVWNECATLCLKTSLPFCCTVLDGTIYCLNKKMTARFLAHERPPRFESENLRAFPDNAGVGVLYPFVLSLPQIGCFQTAV</sequence>
<organism evidence="4 5">
    <name type="scientific">Geotrypetes seraphini</name>
    <name type="common">Gaboon caecilian</name>
    <name type="synonym">Caecilia seraphini</name>
    <dbReference type="NCBI Taxonomy" id="260995"/>
    <lineage>
        <taxon>Eukaryota</taxon>
        <taxon>Metazoa</taxon>
        <taxon>Chordata</taxon>
        <taxon>Craniata</taxon>
        <taxon>Vertebrata</taxon>
        <taxon>Euteleostomi</taxon>
        <taxon>Amphibia</taxon>
        <taxon>Gymnophiona</taxon>
        <taxon>Geotrypetes</taxon>
    </lineage>
</organism>
<keyword evidence="2" id="KW-0677">Repeat</keyword>
<evidence type="ECO:0000313" key="4">
    <source>
        <dbReference type="Proteomes" id="UP000515159"/>
    </source>
</evidence>